<protein>
    <submittedName>
        <fullName evidence="2">Uncharacterized protein</fullName>
    </submittedName>
</protein>
<dbReference type="Proteomes" id="UP000807159">
    <property type="component" value="Chromosome 12"/>
</dbReference>
<dbReference type="EMBL" id="JACEGQ020000012">
    <property type="protein sequence ID" value="KAH8492575.1"/>
    <property type="molecule type" value="Genomic_DNA"/>
</dbReference>
<reference evidence="2" key="1">
    <citation type="journal article" date="2021" name="J. Hered.">
        <title>Genome Assembly of Salicaceae Populus deltoides (Eastern Cottonwood) I-69 Based on Nanopore Sequencing and Hi-C Technologies.</title>
        <authorList>
            <person name="Bai S."/>
            <person name="Wu H."/>
            <person name="Zhang J."/>
            <person name="Pan Z."/>
            <person name="Zhao W."/>
            <person name="Li Z."/>
            <person name="Tong C."/>
        </authorList>
    </citation>
    <scope>NUCLEOTIDE SEQUENCE</scope>
    <source>
        <tissue evidence="2">Leaf</tissue>
    </source>
</reference>
<keyword evidence="3" id="KW-1185">Reference proteome</keyword>
<name>A0A8T2XGA0_POPDE</name>
<feature type="compositionally biased region" description="Basic and acidic residues" evidence="1">
    <location>
        <begin position="30"/>
        <end position="39"/>
    </location>
</feature>
<evidence type="ECO:0000313" key="2">
    <source>
        <dbReference type="EMBL" id="KAH8492575.1"/>
    </source>
</evidence>
<accession>A0A8T2XGA0</accession>
<evidence type="ECO:0000313" key="3">
    <source>
        <dbReference type="Proteomes" id="UP000807159"/>
    </source>
</evidence>
<organism evidence="2 3">
    <name type="scientific">Populus deltoides</name>
    <name type="common">Eastern poplar</name>
    <name type="synonym">Eastern cottonwood</name>
    <dbReference type="NCBI Taxonomy" id="3696"/>
    <lineage>
        <taxon>Eukaryota</taxon>
        <taxon>Viridiplantae</taxon>
        <taxon>Streptophyta</taxon>
        <taxon>Embryophyta</taxon>
        <taxon>Tracheophyta</taxon>
        <taxon>Spermatophyta</taxon>
        <taxon>Magnoliopsida</taxon>
        <taxon>eudicotyledons</taxon>
        <taxon>Gunneridae</taxon>
        <taxon>Pentapetalae</taxon>
        <taxon>rosids</taxon>
        <taxon>fabids</taxon>
        <taxon>Malpighiales</taxon>
        <taxon>Salicaceae</taxon>
        <taxon>Saliceae</taxon>
        <taxon>Populus</taxon>
    </lineage>
</organism>
<gene>
    <name evidence="2" type="ORF">H0E87_021960</name>
</gene>
<feature type="region of interest" description="Disordered" evidence="1">
    <location>
        <begin position="22"/>
        <end position="42"/>
    </location>
</feature>
<proteinExistence type="predicted"/>
<sequence length="108" mass="12096">MYRTAPISRLCTATRERLRGNDFCTSSVPPEKKTRGEPHHHLRAGIVSLRQTVEMRECGSGLQLAYITDNFAKNKKEESLLRVFVGERAEAFPPVASRFSAFKRAGSA</sequence>
<evidence type="ECO:0000256" key="1">
    <source>
        <dbReference type="SAM" id="MobiDB-lite"/>
    </source>
</evidence>
<feature type="non-terminal residue" evidence="2">
    <location>
        <position position="108"/>
    </location>
</feature>
<comment type="caution">
    <text evidence="2">The sequence shown here is derived from an EMBL/GenBank/DDBJ whole genome shotgun (WGS) entry which is preliminary data.</text>
</comment>
<dbReference type="AlphaFoldDB" id="A0A8T2XGA0"/>